<dbReference type="OrthoDB" id="9897765at2"/>
<keyword evidence="2" id="KW-1185">Reference proteome</keyword>
<dbReference type="EMBL" id="RHHM01000005">
    <property type="protein sequence ID" value="RQM38747.1"/>
    <property type="molecule type" value="Genomic_DNA"/>
</dbReference>
<gene>
    <name evidence="1" type="ORF">EB241_08690</name>
</gene>
<sequence>MSTINLSSNYGFIDRNIWGAPQPGMGEALKDLFNFFLETCRTYDIHDIDLRRFEFEYPTESGTSIWGFFDLSLLEYMFNEILFENSNITAVEWSYYHPNMTPTHPGIAYNIVVKFENGYIHDDWMYNLIALAPDGQFRVNMVFSPYPGMNSHSLRKAALQNI</sequence>
<evidence type="ECO:0000313" key="2">
    <source>
        <dbReference type="Proteomes" id="UP000279457"/>
    </source>
</evidence>
<name>A0A3N6S1P3_9GAMM</name>
<comment type="caution">
    <text evidence="1">The sequence shown here is derived from an EMBL/GenBank/DDBJ whole genome shotgun (WGS) entry which is preliminary data.</text>
</comment>
<organism evidence="1 2">
    <name type="scientific">Erwinia psidii</name>
    <dbReference type="NCBI Taxonomy" id="69224"/>
    <lineage>
        <taxon>Bacteria</taxon>
        <taxon>Pseudomonadati</taxon>
        <taxon>Pseudomonadota</taxon>
        <taxon>Gammaproteobacteria</taxon>
        <taxon>Enterobacterales</taxon>
        <taxon>Erwiniaceae</taxon>
        <taxon>Erwinia</taxon>
    </lineage>
</organism>
<evidence type="ECO:0000313" key="1">
    <source>
        <dbReference type="EMBL" id="RQM38747.1"/>
    </source>
</evidence>
<dbReference type="RefSeq" id="WP_124232753.1">
    <property type="nucleotide sequence ID" value="NZ_RHHM01000005.1"/>
</dbReference>
<accession>A0A3N6S1P3</accession>
<reference evidence="1 2" key="1">
    <citation type="submission" date="2018-10" db="EMBL/GenBank/DDBJ databases">
        <title>Draft genome sequence for the type isolate of Erwinia psidii, agent causal of bacterial blight in guava (Psidium guajava) and wilt and die-back of Eucalyptus spp.</title>
        <authorList>
            <person name="Hermenegildo P.S."/>
            <person name="Santos S.A."/>
            <person name="Guimaraes L.M.S."/>
            <person name="Vidigal P.M.P."/>
            <person name="Pereira I.C."/>
            <person name="Badel J.L."/>
            <person name="Alfenas-Zerbini P."/>
            <person name="Ferreira M.A.S.V."/>
            <person name="Alfenas A.C."/>
        </authorList>
    </citation>
    <scope>NUCLEOTIDE SEQUENCE [LARGE SCALE GENOMIC DNA]</scope>
    <source>
        <strain evidence="1 2">IBSBF 435</strain>
    </source>
</reference>
<dbReference type="Proteomes" id="UP000279457">
    <property type="component" value="Unassembled WGS sequence"/>
</dbReference>
<protein>
    <submittedName>
        <fullName evidence="1">Uncharacterized protein</fullName>
    </submittedName>
</protein>
<dbReference type="AlphaFoldDB" id="A0A3N6S1P3"/>
<proteinExistence type="predicted"/>